<dbReference type="GO" id="GO:0003676">
    <property type="term" value="F:nucleic acid binding"/>
    <property type="evidence" value="ECO:0007669"/>
    <property type="project" value="InterPro"/>
</dbReference>
<evidence type="ECO:0000313" key="1">
    <source>
        <dbReference type="EMBL" id="KAK4259015.1"/>
    </source>
</evidence>
<reference evidence="1" key="1">
    <citation type="submission" date="2023-10" db="EMBL/GenBank/DDBJ databases">
        <title>Chromosome-level genome of the transformable northern wattle, Acacia crassicarpa.</title>
        <authorList>
            <person name="Massaro I."/>
            <person name="Sinha N.R."/>
            <person name="Poethig S."/>
            <person name="Leichty A.R."/>
        </authorList>
    </citation>
    <scope>NUCLEOTIDE SEQUENCE</scope>
    <source>
        <strain evidence="1">Acra3RX</strain>
        <tissue evidence="1">Leaf</tissue>
    </source>
</reference>
<accession>A0AAE1MB38</accession>
<protein>
    <recommendedName>
        <fullName evidence="3">RNase H type-1 domain-containing protein</fullName>
    </recommendedName>
</protein>
<keyword evidence="2" id="KW-1185">Reference proteome</keyword>
<evidence type="ECO:0000313" key="2">
    <source>
        <dbReference type="Proteomes" id="UP001293593"/>
    </source>
</evidence>
<sequence>MWGVAVWKLWKWRNNLIFEEGFQKPENPSEIVLRSWKHFTVKQEETETIQPVIVRNSGWFSEAHEYVRVRVDGAVTNLQGRAGCGGLIQSKEGRWIAGFSHFLGSCNVFEAEQSAI</sequence>
<proteinExistence type="predicted"/>
<dbReference type="AlphaFoldDB" id="A0AAE1MB38"/>
<dbReference type="EMBL" id="JAWXYG010000011">
    <property type="protein sequence ID" value="KAK4259015.1"/>
    <property type="molecule type" value="Genomic_DNA"/>
</dbReference>
<gene>
    <name evidence="1" type="ORF">QN277_005394</name>
</gene>
<name>A0AAE1MB38_9FABA</name>
<dbReference type="InterPro" id="IPR036397">
    <property type="entry name" value="RNaseH_sf"/>
</dbReference>
<dbReference type="CDD" id="cd06222">
    <property type="entry name" value="RNase_H_like"/>
    <property type="match status" value="1"/>
</dbReference>
<comment type="caution">
    <text evidence="1">The sequence shown here is derived from an EMBL/GenBank/DDBJ whole genome shotgun (WGS) entry which is preliminary data.</text>
</comment>
<dbReference type="Proteomes" id="UP001293593">
    <property type="component" value="Unassembled WGS sequence"/>
</dbReference>
<organism evidence="1 2">
    <name type="scientific">Acacia crassicarpa</name>
    <name type="common">northern wattle</name>
    <dbReference type="NCBI Taxonomy" id="499986"/>
    <lineage>
        <taxon>Eukaryota</taxon>
        <taxon>Viridiplantae</taxon>
        <taxon>Streptophyta</taxon>
        <taxon>Embryophyta</taxon>
        <taxon>Tracheophyta</taxon>
        <taxon>Spermatophyta</taxon>
        <taxon>Magnoliopsida</taxon>
        <taxon>eudicotyledons</taxon>
        <taxon>Gunneridae</taxon>
        <taxon>Pentapetalae</taxon>
        <taxon>rosids</taxon>
        <taxon>fabids</taxon>
        <taxon>Fabales</taxon>
        <taxon>Fabaceae</taxon>
        <taxon>Caesalpinioideae</taxon>
        <taxon>mimosoid clade</taxon>
        <taxon>Acacieae</taxon>
        <taxon>Acacia</taxon>
    </lineage>
</organism>
<evidence type="ECO:0008006" key="3">
    <source>
        <dbReference type="Google" id="ProtNLM"/>
    </source>
</evidence>
<dbReference type="InterPro" id="IPR044730">
    <property type="entry name" value="RNase_H-like_dom_plant"/>
</dbReference>
<dbReference type="Gene3D" id="3.30.420.10">
    <property type="entry name" value="Ribonuclease H-like superfamily/Ribonuclease H"/>
    <property type="match status" value="1"/>
</dbReference>